<keyword evidence="1" id="KW-0472">Membrane</keyword>
<sequence length="57" mass="5820">MSGLPSFRAVMLMVLAVLVVTVAAGGVVVILGDDLVSTAGEPVRSPRAQQSRPTPTT</sequence>
<gene>
    <name evidence="2" type="ORF">E1295_45605</name>
</gene>
<keyword evidence="3" id="KW-1185">Reference proteome</keyword>
<evidence type="ECO:0000313" key="3">
    <source>
        <dbReference type="Proteomes" id="UP000295136"/>
    </source>
</evidence>
<dbReference type="EMBL" id="SMLD01000263">
    <property type="protein sequence ID" value="TDE23958.1"/>
    <property type="molecule type" value="Genomic_DNA"/>
</dbReference>
<proteinExistence type="predicted"/>
<dbReference type="AlphaFoldDB" id="A0A4R5E4N2"/>
<comment type="caution">
    <text evidence="2">The sequence shown here is derived from an EMBL/GenBank/DDBJ whole genome shotgun (WGS) entry which is preliminary data.</text>
</comment>
<dbReference type="Proteomes" id="UP000295136">
    <property type="component" value="Unassembled WGS sequence"/>
</dbReference>
<evidence type="ECO:0000256" key="1">
    <source>
        <dbReference type="SAM" id="Phobius"/>
    </source>
</evidence>
<organism evidence="2 3">
    <name type="scientific">Nonomuraea mesophila</name>
    <dbReference type="NCBI Taxonomy" id="2530382"/>
    <lineage>
        <taxon>Bacteria</taxon>
        <taxon>Bacillati</taxon>
        <taxon>Actinomycetota</taxon>
        <taxon>Actinomycetes</taxon>
        <taxon>Streptosporangiales</taxon>
        <taxon>Streptosporangiaceae</taxon>
        <taxon>Nonomuraea</taxon>
    </lineage>
</organism>
<feature type="non-terminal residue" evidence="2">
    <location>
        <position position="57"/>
    </location>
</feature>
<feature type="transmembrane region" description="Helical" evidence="1">
    <location>
        <begin position="12"/>
        <end position="32"/>
    </location>
</feature>
<reference evidence="2 3" key="1">
    <citation type="submission" date="2019-03" db="EMBL/GenBank/DDBJ databases">
        <title>Draft genome sequences of novel Actinobacteria.</title>
        <authorList>
            <person name="Sahin N."/>
            <person name="Ay H."/>
            <person name="Saygin H."/>
        </authorList>
    </citation>
    <scope>NUCLEOTIDE SEQUENCE [LARGE SCALE GENOMIC DNA]</scope>
    <source>
        <strain evidence="2 3">6K102</strain>
    </source>
</reference>
<evidence type="ECO:0000313" key="2">
    <source>
        <dbReference type="EMBL" id="TDE23958.1"/>
    </source>
</evidence>
<keyword evidence="1" id="KW-1133">Transmembrane helix</keyword>
<accession>A0A4R5E4N2</accession>
<protein>
    <submittedName>
        <fullName evidence="2">Lytic transglycosylase domain-containing protein</fullName>
    </submittedName>
</protein>
<keyword evidence="1" id="KW-0812">Transmembrane</keyword>
<name>A0A4R5E4N2_9ACTN</name>